<keyword evidence="6 9" id="KW-0694">RNA-binding</keyword>
<comment type="similarity">
    <text evidence="9 11">Belongs to the Rho family.</text>
</comment>
<accession>A0A133ZWH1</accession>
<gene>
    <name evidence="9" type="primary">rho</name>
    <name evidence="13" type="ORF">HMPREF3186_00929</name>
</gene>
<dbReference type="InterPro" id="IPR000194">
    <property type="entry name" value="ATPase_F1/V1/A1_a/bsu_nucl-bd"/>
</dbReference>
<feature type="binding site" evidence="9">
    <location>
        <begin position="182"/>
        <end position="187"/>
    </location>
    <ligand>
        <name>ATP</name>
        <dbReference type="ChEBI" id="CHEBI:30616"/>
    </ligand>
</feature>
<comment type="caution">
    <text evidence="9">Lacks conserved residue(s) required for the propagation of feature annotation.</text>
</comment>
<keyword evidence="5 9" id="KW-0067">ATP-binding</keyword>
<comment type="subunit">
    <text evidence="9">Homohexamer. The homohexamer assembles into an open ring structure.</text>
</comment>
<dbReference type="InterPro" id="IPR027417">
    <property type="entry name" value="P-loop_NTPase"/>
</dbReference>
<keyword evidence="2 9" id="KW-0547">Nucleotide-binding</keyword>
<feature type="domain" description="Rho RNA-BD" evidence="12">
    <location>
        <begin position="52"/>
        <end position="127"/>
    </location>
</feature>
<dbReference type="InterPro" id="IPR011113">
    <property type="entry name" value="Rho_RNA-bd"/>
</dbReference>
<dbReference type="SMART" id="SM00959">
    <property type="entry name" value="Rho_N"/>
    <property type="match status" value="1"/>
</dbReference>
<evidence type="ECO:0000256" key="3">
    <source>
        <dbReference type="ARBA" id="ARBA00022801"/>
    </source>
</evidence>
<dbReference type="GO" id="GO:0016787">
    <property type="term" value="F:hydrolase activity"/>
    <property type="evidence" value="ECO:0007669"/>
    <property type="project" value="UniProtKB-KW"/>
</dbReference>
<proteinExistence type="inferred from homology"/>
<dbReference type="InterPro" id="IPR012340">
    <property type="entry name" value="NA-bd_OB-fold"/>
</dbReference>
<feature type="binding site" evidence="9">
    <location>
        <position position="213"/>
    </location>
    <ligand>
        <name>ATP</name>
        <dbReference type="ChEBI" id="CHEBI:30616"/>
    </ligand>
</feature>
<evidence type="ECO:0000256" key="8">
    <source>
        <dbReference type="ARBA" id="ARBA00023163"/>
    </source>
</evidence>
<dbReference type="Gene3D" id="2.40.50.140">
    <property type="entry name" value="Nucleic acid-binding proteins"/>
    <property type="match status" value="1"/>
</dbReference>
<dbReference type="InterPro" id="IPR036269">
    <property type="entry name" value="Rho_N_sf"/>
</dbReference>
<evidence type="ECO:0000256" key="6">
    <source>
        <dbReference type="ARBA" id="ARBA00022884"/>
    </source>
</evidence>
<dbReference type="Pfam" id="PF00006">
    <property type="entry name" value="ATP-synt_ab"/>
    <property type="match status" value="1"/>
</dbReference>
<protein>
    <recommendedName>
        <fullName evidence="9 10">Transcription termination factor Rho</fullName>
        <ecNumber evidence="9 10">3.6.4.-</ecNumber>
    </recommendedName>
    <alternativeName>
        <fullName evidence="9">ATP-dependent helicase Rho</fullName>
    </alternativeName>
</protein>
<evidence type="ECO:0000256" key="9">
    <source>
        <dbReference type="HAMAP-Rule" id="MF_01884"/>
    </source>
</evidence>
<dbReference type="Proteomes" id="UP000070355">
    <property type="component" value="Unassembled WGS sequence"/>
</dbReference>
<evidence type="ECO:0000313" key="13">
    <source>
        <dbReference type="EMBL" id="KXB59792.1"/>
    </source>
</evidence>
<dbReference type="Pfam" id="PF07497">
    <property type="entry name" value="Rho_RNA_bind"/>
    <property type="match status" value="1"/>
</dbReference>
<dbReference type="NCBIfam" id="TIGR00767">
    <property type="entry name" value="rho"/>
    <property type="match status" value="1"/>
</dbReference>
<keyword evidence="1 9" id="KW-0806">Transcription termination</keyword>
<evidence type="ECO:0000256" key="2">
    <source>
        <dbReference type="ARBA" id="ARBA00022741"/>
    </source>
</evidence>
<evidence type="ECO:0000256" key="1">
    <source>
        <dbReference type="ARBA" id="ARBA00022472"/>
    </source>
</evidence>
<dbReference type="EMBL" id="LSDC01000063">
    <property type="protein sequence ID" value="KXB59792.1"/>
    <property type="molecule type" value="Genomic_DNA"/>
</dbReference>
<reference evidence="14" key="1">
    <citation type="submission" date="2016-01" db="EMBL/GenBank/DDBJ databases">
        <authorList>
            <person name="Mitreva M."/>
            <person name="Pepin K.H."/>
            <person name="Mihindukulasuriya K.A."/>
            <person name="Fulton R."/>
            <person name="Fronick C."/>
            <person name="O'Laughlin M."/>
            <person name="Miner T."/>
            <person name="Herter B."/>
            <person name="Rosa B.A."/>
            <person name="Cordes M."/>
            <person name="Tomlinson C."/>
            <person name="Wollam A."/>
            <person name="Palsikar V.B."/>
            <person name="Mardis E.R."/>
            <person name="Wilson R.K."/>
        </authorList>
    </citation>
    <scope>NUCLEOTIDE SEQUENCE [LARGE SCALE GENOMIC DNA]</scope>
    <source>
        <strain evidence="14">DNF01167</strain>
    </source>
</reference>
<name>A0A133ZWH1_9BACL</name>
<dbReference type="GO" id="GO:0003723">
    <property type="term" value="F:RNA binding"/>
    <property type="evidence" value="ECO:0007669"/>
    <property type="project" value="UniProtKB-UniRule"/>
</dbReference>
<evidence type="ECO:0000256" key="7">
    <source>
        <dbReference type="ARBA" id="ARBA00023015"/>
    </source>
</evidence>
<dbReference type="InterPro" id="IPR003593">
    <property type="entry name" value="AAA+_ATPase"/>
</dbReference>
<dbReference type="SUPFAM" id="SSF50249">
    <property type="entry name" value="Nucleic acid-binding proteins"/>
    <property type="match status" value="1"/>
</dbReference>
<dbReference type="CDD" id="cd04459">
    <property type="entry name" value="Rho_CSD"/>
    <property type="match status" value="1"/>
</dbReference>
<dbReference type="SUPFAM" id="SSF52540">
    <property type="entry name" value="P-loop containing nucleoside triphosphate hydrolases"/>
    <property type="match status" value="1"/>
</dbReference>
<comment type="function">
    <text evidence="9">Facilitates transcription termination by a mechanism that involves Rho binding to the nascent RNA, activation of Rho's RNA-dependent ATPase activity, and release of the mRNA from the DNA template.</text>
</comment>
<evidence type="ECO:0000256" key="10">
    <source>
        <dbReference type="NCBIfam" id="TIGR00767"/>
    </source>
</evidence>
<sequence>MSNVKFDEMYKSMNTKELTALAKELSVPRYYTLNKKELVLAILEKQSLSEEHYYASGILDDIHPENGFGFLRTVDYKKGETDIYISASQIRRFELKKGDEVFGKVRKPREGERFAGILQVDKVNDVDAEVAKGRAHFQALTPIYPNQKIVLETTKEKLSTRFVDLVAPIGFGQRGLIVAPPKVGKTTLLKDIANSIRKNYPDKKLIILLIDERPEEVTDMERSVKGADVVSSTFDETSENHIKVAELVIEHAKRRVELGQDVIILMDSITRLARAYNIVEPSSGKVLSGGVDPSSLHKPKAFFGAARNVEGGGSLTIIATALINTGSRMDDLIFEEFKGTGNMEIVLSPELASRRVYPAIDFLKSSTRKEDLILTEDEVKILWQTRRKLEDVSEPTIGVLNHLRKHESNEDYIAEMKKFIRD</sequence>
<dbReference type="SMART" id="SM00382">
    <property type="entry name" value="AAA"/>
    <property type="match status" value="1"/>
</dbReference>
<evidence type="ECO:0000256" key="4">
    <source>
        <dbReference type="ARBA" id="ARBA00022806"/>
    </source>
</evidence>
<dbReference type="GO" id="GO:0008186">
    <property type="term" value="F:ATP-dependent activity, acting on RNA"/>
    <property type="evidence" value="ECO:0007669"/>
    <property type="project" value="UniProtKB-UniRule"/>
</dbReference>
<keyword evidence="8 9" id="KW-0804">Transcription</keyword>
<dbReference type="InterPro" id="IPR004665">
    <property type="entry name" value="Term_rho"/>
</dbReference>
<dbReference type="OrthoDB" id="9805197at2"/>
<dbReference type="GO" id="GO:0006353">
    <property type="term" value="P:DNA-templated transcription termination"/>
    <property type="evidence" value="ECO:0007669"/>
    <property type="project" value="UniProtKB-UniRule"/>
</dbReference>
<dbReference type="PATRIC" id="fig|1379.3.peg.912"/>
<dbReference type="Gene3D" id="1.10.720.10">
    <property type="match status" value="1"/>
</dbReference>
<dbReference type="HAMAP" id="MF_01884">
    <property type="entry name" value="Rho"/>
    <property type="match status" value="1"/>
</dbReference>
<evidence type="ECO:0000256" key="11">
    <source>
        <dbReference type="PROSITE-ProRule" id="PRU01203"/>
    </source>
</evidence>
<keyword evidence="7 9" id="KW-0805">Transcription regulation</keyword>
<dbReference type="InterPro" id="IPR041703">
    <property type="entry name" value="Rho_factor_ATP-bd"/>
</dbReference>
<organism evidence="13 14">
    <name type="scientific">Gemella haemolysans</name>
    <dbReference type="NCBI Taxonomy" id="1379"/>
    <lineage>
        <taxon>Bacteria</taxon>
        <taxon>Bacillati</taxon>
        <taxon>Bacillota</taxon>
        <taxon>Bacilli</taxon>
        <taxon>Bacillales</taxon>
        <taxon>Gemellaceae</taxon>
        <taxon>Gemella</taxon>
    </lineage>
</organism>
<keyword evidence="4 9" id="KW-0347">Helicase</keyword>
<feature type="binding site" evidence="9">
    <location>
        <begin position="170"/>
        <end position="175"/>
    </location>
    <ligand>
        <name>ATP</name>
        <dbReference type="ChEBI" id="CHEBI:30616"/>
    </ligand>
</feature>
<dbReference type="GO" id="GO:0004386">
    <property type="term" value="F:helicase activity"/>
    <property type="evidence" value="ECO:0007669"/>
    <property type="project" value="UniProtKB-UniRule"/>
</dbReference>
<dbReference type="SMART" id="SM00357">
    <property type="entry name" value="CSP"/>
    <property type="match status" value="1"/>
</dbReference>
<evidence type="ECO:0000256" key="5">
    <source>
        <dbReference type="ARBA" id="ARBA00022840"/>
    </source>
</evidence>
<dbReference type="PANTHER" id="PTHR46425:SF1">
    <property type="entry name" value="TRANSCRIPTION TERMINATION FACTOR RHO"/>
    <property type="match status" value="1"/>
</dbReference>
<dbReference type="NCBIfam" id="NF006886">
    <property type="entry name" value="PRK09376.1"/>
    <property type="match status" value="1"/>
</dbReference>
<dbReference type="Gene3D" id="3.40.50.300">
    <property type="entry name" value="P-loop containing nucleotide triphosphate hydrolases"/>
    <property type="match status" value="1"/>
</dbReference>
<dbReference type="PROSITE" id="PS51856">
    <property type="entry name" value="RHO_RNA_BD"/>
    <property type="match status" value="1"/>
</dbReference>
<dbReference type="InterPro" id="IPR011129">
    <property type="entry name" value="CSD"/>
</dbReference>
<dbReference type="Pfam" id="PF07498">
    <property type="entry name" value="Rho_N"/>
    <property type="match status" value="1"/>
</dbReference>
<dbReference type="SUPFAM" id="SSF68912">
    <property type="entry name" value="Rho N-terminal domain-like"/>
    <property type="match status" value="1"/>
</dbReference>
<keyword evidence="3 9" id="KW-0378">Hydrolase</keyword>
<evidence type="ECO:0000259" key="12">
    <source>
        <dbReference type="PROSITE" id="PS51856"/>
    </source>
</evidence>
<dbReference type="GO" id="GO:0005524">
    <property type="term" value="F:ATP binding"/>
    <property type="evidence" value="ECO:0007669"/>
    <property type="project" value="UniProtKB-UniRule"/>
</dbReference>
<dbReference type="RefSeq" id="WP_060914107.1">
    <property type="nucleotide sequence ID" value="NZ_KQ959957.1"/>
</dbReference>
<dbReference type="EC" id="3.6.4.-" evidence="9 10"/>
<dbReference type="InterPro" id="IPR011112">
    <property type="entry name" value="Rho-like_N"/>
</dbReference>
<dbReference type="CDD" id="cd01128">
    <property type="entry name" value="rho_factor_C"/>
    <property type="match status" value="1"/>
</dbReference>
<comment type="caution">
    <text evidence="13">The sequence shown here is derived from an EMBL/GenBank/DDBJ whole genome shotgun (WGS) entry which is preliminary data.</text>
</comment>
<evidence type="ECO:0000313" key="14">
    <source>
        <dbReference type="Proteomes" id="UP000070355"/>
    </source>
</evidence>
<dbReference type="STRING" id="1379.HMPREF3186_00929"/>
<dbReference type="PANTHER" id="PTHR46425">
    <property type="entry name" value="TRANSCRIPTION TERMINATION FACTOR RHO"/>
    <property type="match status" value="1"/>
</dbReference>
<dbReference type="AlphaFoldDB" id="A0A133ZWH1"/>